<dbReference type="Proteomes" id="UP000233080">
    <property type="component" value="Unassembled WGS sequence"/>
</dbReference>
<dbReference type="AlphaFoldDB" id="A0A2K5JAU5"/>
<name>A0A2K5JAU5_COLAP</name>
<proteinExistence type="predicted"/>
<keyword evidence="3" id="KW-1185">Reference proteome</keyword>
<reference evidence="2" key="1">
    <citation type="submission" date="2025-08" db="UniProtKB">
        <authorList>
            <consortium name="Ensembl"/>
        </authorList>
    </citation>
    <scope>IDENTIFICATION</scope>
</reference>
<organism evidence="2 3">
    <name type="scientific">Colobus angolensis palliatus</name>
    <name type="common">Peters' Angolan colobus</name>
    <dbReference type="NCBI Taxonomy" id="336983"/>
    <lineage>
        <taxon>Eukaryota</taxon>
        <taxon>Metazoa</taxon>
        <taxon>Chordata</taxon>
        <taxon>Craniata</taxon>
        <taxon>Vertebrata</taxon>
        <taxon>Euteleostomi</taxon>
        <taxon>Mammalia</taxon>
        <taxon>Eutheria</taxon>
        <taxon>Euarchontoglires</taxon>
        <taxon>Primates</taxon>
        <taxon>Haplorrhini</taxon>
        <taxon>Catarrhini</taxon>
        <taxon>Cercopithecidae</taxon>
        <taxon>Colobinae</taxon>
        <taxon>Colobus</taxon>
    </lineage>
</organism>
<evidence type="ECO:0000313" key="3">
    <source>
        <dbReference type="Proteomes" id="UP000233080"/>
    </source>
</evidence>
<feature type="compositionally biased region" description="Low complexity" evidence="1">
    <location>
        <begin position="1"/>
        <end position="15"/>
    </location>
</feature>
<dbReference type="OMA" id="CWAFKRF"/>
<evidence type="ECO:0000256" key="1">
    <source>
        <dbReference type="SAM" id="MobiDB-lite"/>
    </source>
</evidence>
<accession>A0A2K5JAU5</accession>
<protein>
    <submittedName>
        <fullName evidence="2">Uncharacterized protein</fullName>
    </submittedName>
</protein>
<feature type="region of interest" description="Disordered" evidence="1">
    <location>
        <begin position="1"/>
        <end position="40"/>
    </location>
</feature>
<feature type="region of interest" description="Disordered" evidence="1">
    <location>
        <begin position="52"/>
        <end position="71"/>
    </location>
</feature>
<reference evidence="2" key="2">
    <citation type="submission" date="2025-09" db="UniProtKB">
        <authorList>
            <consortium name="Ensembl"/>
        </authorList>
    </citation>
    <scope>IDENTIFICATION</scope>
</reference>
<evidence type="ECO:0000313" key="2">
    <source>
        <dbReference type="Ensembl" id="ENSCANP00000025930.1"/>
    </source>
</evidence>
<dbReference type="Ensembl" id="ENSCANT00000048937.1">
    <property type="protein sequence ID" value="ENSCANP00000025930.1"/>
    <property type="gene ID" value="ENSCANG00000036390.1"/>
</dbReference>
<sequence length="92" mass="10339">MTSLTPTTPSIPSSPHVSVHTAKRPEPTHPGNVNARPRAFSVASVTNPARLRGCDWKPRGNFPSKRSDHQQRSIRNGLHCWAFKRFWSLRVA</sequence>